<evidence type="ECO:0000256" key="4">
    <source>
        <dbReference type="ARBA" id="ARBA00023136"/>
    </source>
</evidence>
<comment type="subcellular location">
    <subcellularLocation>
        <location evidence="5">Cell membrane</location>
        <topology evidence="5">Multi-pass membrane protein</topology>
    </subcellularLocation>
</comment>
<keyword evidence="1 5" id="KW-1003">Cell membrane</keyword>
<keyword evidence="3 5" id="KW-1133">Transmembrane helix</keyword>
<evidence type="ECO:0000256" key="2">
    <source>
        <dbReference type="ARBA" id="ARBA00022692"/>
    </source>
</evidence>
<dbReference type="PANTHER" id="PTHR38452">
    <property type="entry name" value="UPF0756 MEMBRANE PROTEIN YEAL"/>
    <property type="match status" value="1"/>
</dbReference>
<comment type="caution">
    <text evidence="5">Lacks conserved residue(s) required for the propagation of feature annotation.</text>
</comment>
<dbReference type="PANTHER" id="PTHR38452:SF1">
    <property type="entry name" value="UPF0756 MEMBRANE PROTEIN YEAL"/>
    <property type="match status" value="1"/>
</dbReference>
<proteinExistence type="inferred from homology"/>
<dbReference type="InterPro" id="IPR007382">
    <property type="entry name" value="UPF0756_TM"/>
</dbReference>
<keyword evidence="2 5" id="KW-0812">Transmembrane</keyword>
<feature type="transmembrane region" description="Helical" evidence="5">
    <location>
        <begin position="80"/>
        <end position="99"/>
    </location>
</feature>
<dbReference type="GO" id="GO:0005886">
    <property type="term" value="C:plasma membrane"/>
    <property type="evidence" value="ECO:0007669"/>
    <property type="project" value="UniProtKB-SubCell"/>
</dbReference>
<dbReference type="Pfam" id="PF04284">
    <property type="entry name" value="DUF441"/>
    <property type="match status" value="1"/>
</dbReference>
<dbReference type="AlphaFoldDB" id="A0AAU7VNA5"/>
<gene>
    <name evidence="6" type="ORF">PRVXT_000480</name>
</gene>
<evidence type="ECO:0000256" key="5">
    <source>
        <dbReference type="HAMAP-Rule" id="MF_01874"/>
    </source>
</evidence>
<protein>
    <recommendedName>
        <fullName evidence="5">UPF0756 membrane protein PRVXT_000480</fullName>
    </recommendedName>
</protein>
<accession>A0AAU7VNA5</accession>
<dbReference type="EMBL" id="CP158367">
    <property type="protein sequence ID" value="XBX75361.1"/>
    <property type="molecule type" value="Genomic_DNA"/>
</dbReference>
<organism evidence="6">
    <name type="scientific">Proteinivorax tanatarense</name>
    <dbReference type="NCBI Taxonomy" id="1260629"/>
    <lineage>
        <taxon>Bacteria</taxon>
        <taxon>Bacillati</taxon>
        <taxon>Bacillota</taxon>
        <taxon>Clostridia</taxon>
        <taxon>Eubacteriales</taxon>
        <taxon>Proteinivoracaceae</taxon>
        <taxon>Proteinivorax</taxon>
    </lineage>
</organism>
<dbReference type="RefSeq" id="WP_350344106.1">
    <property type="nucleotide sequence ID" value="NZ_CP158367.1"/>
</dbReference>
<evidence type="ECO:0000256" key="3">
    <source>
        <dbReference type="ARBA" id="ARBA00022989"/>
    </source>
</evidence>
<evidence type="ECO:0000256" key="1">
    <source>
        <dbReference type="ARBA" id="ARBA00022475"/>
    </source>
</evidence>
<name>A0AAU7VNA5_9FIRM</name>
<sequence length="153" mass="16355">MINEGIIILIAILVLAIFTQNQSVAYAVAILLALKLLRLNTAIEWLDQQGLKWSIVFLTAAILAPFASGKVSIIEIYNNVKTPVGFSALLMGCFATYLAREGVTLMDTNPDLVPALIGGTIIGVSFFQGVAVGPLVASGILAFIFSIINRFIN</sequence>
<feature type="transmembrane region" description="Helical" evidence="5">
    <location>
        <begin position="51"/>
        <end position="68"/>
    </location>
</feature>
<reference evidence="6" key="2">
    <citation type="submission" date="2024-06" db="EMBL/GenBank/DDBJ databases">
        <authorList>
            <person name="Petrova K.O."/>
            <person name="Toshchakov S.V."/>
            <person name="Boltjanskaja Y.V."/>
            <person name="Kevbrin V."/>
        </authorList>
    </citation>
    <scope>NUCLEOTIDE SEQUENCE</scope>
    <source>
        <strain evidence="6">Z-910T</strain>
    </source>
</reference>
<comment type="similarity">
    <text evidence="5">Belongs to the UPF0756 family.</text>
</comment>
<feature type="transmembrane region" description="Helical" evidence="5">
    <location>
        <begin position="119"/>
        <end position="148"/>
    </location>
</feature>
<keyword evidence="4 5" id="KW-0472">Membrane</keyword>
<evidence type="ECO:0000313" key="6">
    <source>
        <dbReference type="EMBL" id="XBX75361.1"/>
    </source>
</evidence>
<dbReference type="HAMAP" id="MF_01874">
    <property type="entry name" value="UPF0756"/>
    <property type="match status" value="1"/>
</dbReference>
<reference evidence="6" key="1">
    <citation type="journal article" date="2013" name="Extremophiles">
        <title>Proteinivorax tanatarense gen. nov., sp. nov., an anaerobic, haloalkaliphilic, proteolytic bacterium isolated from a decaying algal bloom, and proposal of Proteinivoraceae fam. nov.</title>
        <authorList>
            <person name="Kevbrin V."/>
            <person name="Boltyanskaya Y."/>
            <person name="Zhilina T."/>
            <person name="Kolganova T."/>
            <person name="Lavrentjeva E."/>
            <person name="Kuznetsov B."/>
        </authorList>
    </citation>
    <scope>NUCLEOTIDE SEQUENCE</scope>
    <source>
        <strain evidence="6">Z-910T</strain>
    </source>
</reference>